<comment type="caution">
    <text evidence="2">The sequence shown here is derived from an EMBL/GenBank/DDBJ whole genome shotgun (WGS) entry which is preliminary data.</text>
</comment>
<dbReference type="AlphaFoldDB" id="A0A7J7H252"/>
<proteinExistence type="predicted"/>
<feature type="region of interest" description="Disordered" evidence="1">
    <location>
        <begin position="27"/>
        <end position="57"/>
    </location>
</feature>
<evidence type="ECO:0000313" key="3">
    <source>
        <dbReference type="Proteomes" id="UP000593564"/>
    </source>
</evidence>
<reference evidence="3" key="1">
    <citation type="journal article" date="2020" name="Nat. Commun.">
        <title>Genome assembly of wild tea tree DASZ reveals pedigree and selection history of tea varieties.</title>
        <authorList>
            <person name="Zhang W."/>
            <person name="Zhang Y."/>
            <person name="Qiu H."/>
            <person name="Guo Y."/>
            <person name="Wan H."/>
            <person name="Zhang X."/>
            <person name="Scossa F."/>
            <person name="Alseekh S."/>
            <person name="Zhang Q."/>
            <person name="Wang P."/>
            <person name="Xu L."/>
            <person name="Schmidt M.H."/>
            <person name="Jia X."/>
            <person name="Li D."/>
            <person name="Zhu A."/>
            <person name="Guo F."/>
            <person name="Chen W."/>
            <person name="Ni D."/>
            <person name="Usadel B."/>
            <person name="Fernie A.R."/>
            <person name="Wen W."/>
        </authorList>
    </citation>
    <scope>NUCLEOTIDE SEQUENCE [LARGE SCALE GENOMIC DNA]</scope>
    <source>
        <strain evidence="3">cv. G240</strain>
    </source>
</reference>
<feature type="compositionally biased region" description="Basic and acidic residues" evidence="1">
    <location>
        <begin position="47"/>
        <end position="57"/>
    </location>
</feature>
<accession>A0A7J7H252</accession>
<dbReference type="Proteomes" id="UP000593564">
    <property type="component" value="Unassembled WGS sequence"/>
</dbReference>
<evidence type="ECO:0000256" key="1">
    <source>
        <dbReference type="SAM" id="MobiDB-lite"/>
    </source>
</evidence>
<keyword evidence="3" id="KW-1185">Reference proteome</keyword>
<protein>
    <submittedName>
        <fullName evidence="2">Uncharacterized protein</fullName>
    </submittedName>
</protein>
<gene>
    <name evidence="2" type="ORF">HYC85_017268</name>
</gene>
<organism evidence="2 3">
    <name type="scientific">Camellia sinensis</name>
    <name type="common">Tea plant</name>
    <name type="synonym">Thea sinensis</name>
    <dbReference type="NCBI Taxonomy" id="4442"/>
    <lineage>
        <taxon>Eukaryota</taxon>
        <taxon>Viridiplantae</taxon>
        <taxon>Streptophyta</taxon>
        <taxon>Embryophyta</taxon>
        <taxon>Tracheophyta</taxon>
        <taxon>Spermatophyta</taxon>
        <taxon>Magnoliopsida</taxon>
        <taxon>eudicotyledons</taxon>
        <taxon>Gunneridae</taxon>
        <taxon>Pentapetalae</taxon>
        <taxon>asterids</taxon>
        <taxon>Ericales</taxon>
        <taxon>Theaceae</taxon>
        <taxon>Camellia</taxon>
    </lineage>
</organism>
<sequence>MANNHFVYKDVEGALTQWDDIQRKLGNLPPKPLAFKPPSFKPAEDEDSKHKDKARHRDCDYHRRLRLSVKCTPSTRKESVLMEANADMNTLKFFDHSPPLHLRPQFLANF</sequence>
<dbReference type="EMBL" id="JACBKZ010000007">
    <property type="protein sequence ID" value="KAF5947040.1"/>
    <property type="molecule type" value="Genomic_DNA"/>
</dbReference>
<evidence type="ECO:0000313" key="2">
    <source>
        <dbReference type="EMBL" id="KAF5947040.1"/>
    </source>
</evidence>
<name>A0A7J7H252_CAMSI</name>
<reference evidence="2 3" key="2">
    <citation type="submission" date="2020-07" db="EMBL/GenBank/DDBJ databases">
        <title>Genome assembly of wild tea tree DASZ reveals pedigree and selection history of tea varieties.</title>
        <authorList>
            <person name="Zhang W."/>
        </authorList>
    </citation>
    <scope>NUCLEOTIDE SEQUENCE [LARGE SCALE GENOMIC DNA]</scope>
    <source>
        <strain evidence="3">cv. G240</strain>
        <tissue evidence="2">Leaf</tissue>
    </source>
</reference>